<evidence type="ECO:0000313" key="4">
    <source>
        <dbReference type="EMBL" id="HED10176.1"/>
    </source>
</evidence>
<dbReference type="CDD" id="cd03375">
    <property type="entry name" value="TPP_OGFOR"/>
    <property type="match status" value="1"/>
</dbReference>
<keyword evidence="1" id="KW-0560">Oxidoreductase</keyword>
<dbReference type="InterPro" id="IPR032686">
    <property type="entry name" value="PFO_beta_C"/>
</dbReference>
<evidence type="ECO:0000259" key="2">
    <source>
        <dbReference type="Pfam" id="PF02775"/>
    </source>
</evidence>
<reference evidence="4" key="1">
    <citation type="journal article" date="2020" name="mSystems">
        <title>Genome- and Community-Level Interaction Insights into Carbon Utilization and Element Cycling Functions of Hydrothermarchaeota in Hydrothermal Sediment.</title>
        <authorList>
            <person name="Zhou Z."/>
            <person name="Liu Y."/>
            <person name="Xu W."/>
            <person name="Pan J."/>
            <person name="Luo Z.H."/>
            <person name="Li M."/>
        </authorList>
    </citation>
    <scope>NUCLEOTIDE SEQUENCE [LARGE SCALE GENOMIC DNA]</scope>
    <source>
        <strain evidence="4">HyVt-456</strain>
    </source>
</reference>
<dbReference type="GO" id="GO:0030976">
    <property type="term" value="F:thiamine pyrophosphate binding"/>
    <property type="evidence" value="ECO:0007669"/>
    <property type="project" value="InterPro"/>
</dbReference>
<dbReference type="GO" id="GO:0016625">
    <property type="term" value="F:oxidoreductase activity, acting on the aldehyde or oxo group of donors, iron-sulfur protein as acceptor"/>
    <property type="evidence" value="ECO:0007669"/>
    <property type="project" value="UniProtKB-ARBA"/>
</dbReference>
<name>A0A7V1LLF3_CALAY</name>
<feature type="domain" description="Thiamine pyrophosphate enzyme TPP-binding" evidence="2">
    <location>
        <begin position="62"/>
        <end position="210"/>
    </location>
</feature>
<dbReference type="Proteomes" id="UP000886005">
    <property type="component" value="Unassembled WGS sequence"/>
</dbReference>
<dbReference type="Gene3D" id="3.40.50.970">
    <property type="match status" value="1"/>
</dbReference>
<protein>
    <submittedName>
        <fullName evidence="4">2-oxoglutarate oxidoreductase</fullName>
    </submittedName>
</protein>
<dbReference type="InterPro" id="IPR051457">
    <property type="entry name" value="2-oxoacid:Fd_oxidoreductase"/>
</dbReference>
<proteinExistence type="predicted"/>
<sequence length="322" mass="36419">MFGVSIDNLLNLDQKYYNLEDYQSDIPRWCPGCGDNGILTATQRLLREEQLAPEKTVFVSGIGCSSRFPHYMNTYGFHSLHGRALPIAEGIKIRRPDLHVFVNMGDGDCFSIGAAHWIHALRYNMNMVAMVHDNNIYGLTKKQASPTTPKGLKSNTTPKGAVLEPLNPLVTTLAVSNVSFVANVVEWIPDLLFDVIKQAFHHKGFSFIRILQRCPHFTPHVFDPIMNEPDRLRLLTHDDGMMIPDAIKKIYKNVEVHDPANIHKAREYASDTETIPIGILFRDESVPTYDDIRKPTRPNTPAVINEALQQEFDKFGINPKNN</sequence>
<evidence type="ECO:0000256" key="1">
    <source>
        <dbReference type="ARBA" id="ARBA00023002"/>
    </source>
</evidence>
<dbReference type="Pfam" id="PF12367">
    <property type="entry name" value="PFO_beta_C"/>
    <property type="match status" value="1"/>
</dbReference>
<dbReference type="AlphaFoldDB" id="A0A7V1LLF3"/>
<gene>
    <name evidence="4" type="ORF">ENJ10_05780</name>
</gene>
<dbReference type="PANTHER" id="PTHR48084">
    <property type="entry name" value="2-OXOGLUTARATE OXIDOREDUCTASE SUBUNIT KORB-RELATED"/>
    <property type="match status" value="1"/>
</dbReference>
<organism evidence="4">
    <name type="scientific">Caldithrix abyssi</name>
    <dbReference type="NCBI Taxonomy" id="187145"/>
    <lineage>
        <taxon>Bacteria</taxon>
        <taxon>Pseudomonadati</taxon>
        <taxon>Calditrichota</taxon>
        <taxon>Calditrichia</taxon>
        <taxon>Calditrichales</taxon>
        <taxon>Calditrichaceae</taxon>
        <taxon>Caldithrix</taxon>
    </lineage>
</organism>
<dbReference type="InterPro" id="IPR011766">
    <property type="entry name" value="TPP_enzyme_TPP-bd"/>
</dbReference>
<feature type="domain" description="Pyruvate ferredoxin oxidoreductase beta subunit C-terminal" evidence="3">
    <location>
        <begin position="249"/>
        <end position="292"/>
    </location>
</feature>
<dbReference type="PANTHER" id="PTHR48084:SF4">
    <property type="entry name" value="2-OXOGLUTARATE OXIDOREDUCTASE SUBUNIT KORB"/>
    <property type="match status" value="1"/>
</dbReference>
<dbReference type="EMBL" id="DRLD01000159">
    <property type="protein sequence ID" value="HED10176.1"/>
    <property type="molecule type" value="Genomic_DNA"/>
</dbReference>
<dbReference type="Pfam" id="PF02775">
    <property type="entry name" value="TPP_enzyme_C"/>
    <property type="match status" value="1"/>
</dbReference>
<dbReference type="GO" id="GO:0044281">
    <property type="term" value="P:small molecule metabolic process"/>
    <property type="evidence" value="ECO:0007669"/>
    <property type="project" value="UniProtKB-ARBA"/>
</dbReference>
<accession>A0A7V1LLF3</accession>
<comment type="caution">
    <text evidence="4">The sequence shown here is derived from an EMBL/GenBank/DDBJ whole genome shotgun (WGS) entry which is preliminary data.</text>
</comment>
<dbReference type="SUPFAM" id="SSF52518">
    <property type="entry name" value="Thiamin diphosphate-binding fold (THDP-binding)"/>
    <property type="match status" value="1"/>
</dbReference>
<dbReference type="InterPro" id="IPR029061">
    <property type="entry name" value="THDP-binding"/>
</dbReference>
<evidence type="ECO:0000259" key="3">
    <source>
        <dbReference type="Pfam" id="PF12367"/>
    </source>
</evidence>
<dbReference type="GO" id="GO:0045333">
    <property type="term" value="P:cellular respiration"/>
    <property type="evidence" value="ECO:0007669"/>
    <property type="project" value="UniProtKB-ARBA"/>
</dbReference>